<accession>A0ABW4DU64</accession>
<evidence type="ECO:0000256" key="1">
    <source>
        <dbReference type="SAM" id="Phobius"/>
    </source>
</evidence>
<keyword evidence="1" id="KW-1133">Transmembrane helix</keyword>
<comment type="caution">
    <text evidence="2">The sequence shown here is derived from an EMBL/GenBank/DDBJ whole genome shotgun (WGS) entry which is preliminary data.</text>
</comment>
<keyword evidence="1" id="KW-0472">Membrane</keyword>
<name>A0ABW4DU64_9RHOB</name>
<reference evidence="3" key="1">
    <citation type="journal article" date="2019" name="Int. J. Syst. Evol. Microbiol.">
        <title>The Global Catalogue of Microorganisms (GCM) 10K type strain sequencing project: providing services to taxonomists for standard genome sequencing and annotation.</title>
        <authorList>
            <consortium name="The Broad Institute Genomics Platform"/>
            <consortium name="The Broad Institute Genome Sequencing Center for Infectious Disease"/>
            <person name="Wu L."/>
            <person name="Ma J."/>
        </authorList>
    </citation>
    <scope>NUCLEOTIDE SEQUENCE [LARGE SCALE GENOMIC DNA]</scope>
    <source>
        <strain evidence="3">CCM 8875</strain>
    </source>
</reference>
<feature type="transmembrane region" description="Helical" evidence="1">
    <location>
        <begin position="12"/>
        <end position="29"/>
    </location>
</feature>
<evidence type="ECO:0000313" key="3">
    <source>
        <dbReference type="Proteomes" id="UP001597302"/>
    </source>
</evidence>
<proteinExistence type="predicted"/>
<dbReference type="RefSeq" id="WP_131577537.1">
    <property type="nucleotide sequence ID" value="NZ_CBCSAJ010000072.1"/>
</dbReference>
<dbReference type="Proteomes" id="UP001597302">
    <property type="component" value="Unassembled WGS sequence"/>
</dbReference>
<protein>
    <recommendedName>
        <fullName evidence="4">Lipopolysaccharide export system protein LptC</fullName>
    </recommendedName>
</protein>
<keyword evidence="1" id="KW-0812">Transmembrane</keyword>
<sequence length="210" mass="21942">MTRTRIVRWLRVLLPLVALVMLSTMFLFSRRPDAESRIPYAEVEAEEAARQGRIVAPEYSGVTGDGARLSLRAAEAAPGAGGGAAGDLRLDWDRPGGPGVAGLRAGLTAPQGGLQDGLVRLEGGVRMTTSSGWQMDAPEIEARTDASVITATQGVEAQAPFGWIEAGQMRLSPADAGDDAAAEREAQDGAAGGNAAVLRFSDGVRLIYQP</sequence>
<organism evidence="2 3">
    <name type="scientific">Paracoccus nototheniae</name>
    <dbReference type="NCBI Taxonomy" id="2489002"/>
    <lineage>
        <taxon>Bacteria</taxon>
        <taxon>Pseudomonadati</taxon>
        <taxon>Pseudomonadota</taxon>
        <taxon>Alphaproteobacteria</taxon>
        <taxon>Rhodobacterales</taxon>
        <taxon>Paracoccaceae</taxon>
        <taxon>Paracoccus</taxon>
    </lineage>
</organism>
<gene>
    <name evidence="2" type="ORF">ACFQ5P_00770</name>
</gene>
<dbReference type="EMBL" id="JBHTOQ010000003">
    <property type="protein sequence ID" value="MFD1479816.1"/>
    <property type="molecule type" value="Genomic_DNA"/>
</dbReference>
<evidence type="ECO:0008006" key="4">
    <source>
        <dbReference type="Google" id="ProtNLM"/>
    </source>
</evidence>
<evidence type="ECO:0000313" key="2">
    <source>
        <dbReference type="EMBL" id="MFD1479816.1"/>
    </source>
</evidence>
<keyword evidence="3" id="KW-1185">Reference proteome</keyword>